<proteinExistence type="predicted"/>
<evidence type="ECO:0000313" key="1">
    <source>
        <dbReference type="EMBL" id="SIO53316.1"/>
    </source>
</evidence>
<evidence type="ECO:0000313" key="2">
    <source>
        <dbReference type="Proteomes" id="UP000184693"/>
    </source>
</evidence>
<dbReference type="AlphaFoldDB" id="A0A1N6KAF6"/>
<reference evidence="1 2" key="1">
    <citation type="submission" date="2016-11" db="EMBL/GenBank/DDBJ databases">
        <authorList>
            <person name="Jaros S."/>
            <person name="Januszkiewicz K."/>
            <person name="Wedrychowicz H."/>
        </authorList>
    </citation>
    <scope>NUCLEOTIDE SEQUENCE [LARGE SCALE GENOMIC DNA]</scope>
    <source>
        <strain evidence="1 2">GAS86</strain>
    </source>
</reference>
<sequence length="207" mass="22149">MGRLAHRLNWRPGLGMAHRGLDSHFTFRVRLAQAMASNAGTRRSACCNAVQILPTWSAGCVKIGKLLMKYLLGSPISCERIRNWLGHAAVGAAVHPRAALVSDATGRRCLAGTSLRSTPALLIGARGGLHFNGFAMRLALLADSDPTATRQRAKPRFHLPCDEASIPNECSVSIYSSLTTRAKLASATSSYAARVWPPGLSSVFLNA</sequence>
<dbReference type="EMBL" id="FSRM01000002">
    <property type="protein sequence ID" value="SIO53316.1"/>
    <property type="molecule type" value="Genomic_DNA"/>
</dbReference>
<accession>A0A1N6KAF6</accession>
<name>A0A1N6KAF6_9BURK</name>
<dbReference type="Proteomes" id="UP000184693">
    <property type="component" value="Unassembled WGS sequence"/>
</dbReference>
<protein>
    <submittedName>
        <fullName evidence="1">Uncharacterized protein</fullName>
    </submittedName>
</protein>
<organism evidence="1 2">
    <name type="scientific">Paraburkholderia phenazinium</name>
    <dbReference type="NCBI Taxonomy" id="60549"/>
    <lineage>
        <taxon>Bacteria</taxon>
        <taxon>Pseudomonadati</taxon>
        <taxon>Pseudomonadota</taxon>
        <taxon>Betaproteobacteria</taxon>
        <taxon>Burkholderiales</taxon>
        <taxon>Burkholderiaceae</taxon>
        <taxon>Paraburkholderia</taxon>
    </lineage>
</organism>
<gene>
    <name evidence="1" type="ORF">SAMN05444168_6520</name>
</gene>